<dbReference type="EMBL" id="JAJGCB010000001">
    <property type="protein sequence ID" value="KAJ8995702.1"/>
    <property type="molecule type" value="Genomic_DNA"/>
</dbReference>
<accession>A0AAN6IYT6</accession>
<dbReference type="AlphaFoldDB" id="A0AAN6IYT6"/>
<sequence length="112" mass="12554">MNLQRSRSLIMVHLPFVGNGLCPLLLSQPPPIVGVGTPLENEPDHTLHIHGWESKNQAIVFFRSVQAEHGIYGSHTPLRLGLLQDWQDSISKTATKRRARLGRYGLGEMNSY</sequence>
<comment type="caution">
    <text evidence="1">The sequence shown here is derived from an EMBL/GenBank/DDBJ whole genome shotgun (WGS) entry which is preliminary data.</text>
</comment>
<gene>
    <name evidence="1" type="ORF">HRR80_000462</name>
</gene>
<organism evidence="1 2">
    <name type="scientific">Exophiala dermatitidis</name>
    <name type="common">Black yeast-like fungus</name>
    <name type="synonym">Wangiella dermatitidis</name>
    <dbReference type="NCBI Taxonomy" id="5970"/>
    <lineage>
        <taxon>Eukaryota</taxon>
        <taxon>Fungi</taxon>
        <taxon>Dikarya</taxon>
        <taxon>Ascomycota</taxon>
        <taxon>Pezizomycotina</taxon>
        <taxon>Eurotiomycetes</taxon>
        <taxon>Chaetothyriomycetidae</taxon>
        <taxon>Chaetothyriales</taxon>
        <taxon>Herpotrichiellaceae</taxon>
        <taxon>Exophiala</taxon>
    </lineage>
</organism>
<reference evidence="1" key="1">
    <citation type="submission" date="2023-01" db="EMBL/GenBank/DDBJ databases">
        <title>Exophiala dermititidis isolated from Cystic Fibrosis Patient.</title>
        <authorList>
            <person name="Kurbessoian T."/>
            <person name="Crocker A."/>
            <person name="Murante D."/>
            <person name="Hogan D.A."/>
            <person name="Stajich J.E."/>
        </authorList>
    </citation>
    <scope>NUCLEOTIDE SEQUENCE</scope>
    <source>
        <strain evidence="1">Ex8</strain>
    </source>
</reference>
<evidence type="ECO:0000313" key="2">
    <source>
        <dbReference type="Proteomes" id="UP001161757"/>
    </source>
</evidence>
<dbReference type="Proteomes" id="UP001161757">
    <property type="component" value="Unassembled WGS sequence"/>
</dbReference>
<evidence type="ECO:0000313" key="1">
    <source>
        <dbReference type="EMBL" id="KAJ8995702.1"/>
    </source>
</evidence>
<name>A0AAN6IYT6_EXODE</name>
<proteinExistence type="predicted"/>
<protein>
    <submittedName>
        <fullName evidence="1">Uncharacterized protein</fullName>
    </submittedName>
</protein>